<name>A0ABM0JE13_APLCA</name>
<feature type="compositionally biased region" description="Polar residues" evidence="1">
    <location>
        <begin position="413"/>
        <end position="423"/>
    </location>
</feature>
<keyword evidence="2" id="KW-0812">Transmembrane</keyword>
<feature type="compositionally biased region" description="Basic and acidic residues" evidence="1">
    <location>
        <begin position="365"/>
        <end position="377"/>
    </location>
</feature>
<keyword evidence="2" id="KW-0472">Membrane</keyword>
<sequence>MQLLRTNRLRLSDLNVPEGVSSIGQSRTGERHTGRVGRSEFAKFKPRLPTAVEVEENVDTAAGVGESSWDLSWFDSAELSASLEDCLEIPAPDAFEYSEGQSEVERSTENCNDMVSHPSAPASLATPVLSKAEPLIDSLNYSQPSEVEFPQSVIEEAPATNVEREKSDTSKQFLGIDFKKASLTCSDEMMVPQAQDKRVVNEDRQSLKDFDPVRDECDNQLEPPANVEIEFEKSSASTRITHLDVPEELMCSENLVAVKDLRSVRGGTLPEISEDDVSNEVPTIKTGVDFEHWGRDSEFSSVIENKVGEGDSEEDLENYFEAHVNAERPAGHKDSGYEKGGEMVGLVGGTVEEVMESGLSGIGEDEVKEKETGEESPTKSVAVAEDEVEVFVLAEDNKDSVCFEESLHGTGWDTAQSSAGHQVSSEREDQECPVESGRDLRPPFENQIGLSQATSCGDPEQSSLDSGIDVKVALNVEAPSSQESNDVDVNIRVCVEAPADEHQEHCFGMLKIETGLSDHVEQQSSSGGDELMLKSSSFIAAFEEEVKAIFSRHDEPDGHEIEESGSEASADDSGLKCDRVLNTMFEHDVAVDGNEMSFSKSSSVPAVAPLHINFENSADLSLPVGMPGHCAAEQREVMSAKKSEEAYFKCSDVITGDQMRLPDGDGDLLCNAVEQLETTEEEEEDSVLSSRKNSLQIYTSGDPKVVANKKFTIKVSALDPKVETSDSQQPQATPLRDASFSSASQTDVEDAFEQPKGQEEFGTDGPSQLGTSGEMAVVASCSFQEGHNKRTTFTSNIQLGSGTAGIAFDIAVQKTSTPQGSDSNAELGNSSDFSWNFQRNLQCKRGIPPMGSSSVSQSESSGHLAFRRAHEVTLSDLYACAVSFLDVFFWICIGIGLLIYECCMNSSRHE</sequence>
<organism evidence="3 4">
    <name type="scientific">Aplysia californica</name>
    <name type="common">California sea hare</name>
    <dbReference type="NCBI Taxonomy" id="6500"/>
    <lineage>
        <taxon>Eukaryota</taxon>
        <taxon>Metazoa</taxon>
        <taxon>Spiralia</taxon>
        <taxon>Lophotrochozoa</taxon>
        <taxon>Mollusca</taxon>
        <taxon>Gastropoda</taxon>
        <taxon>Heterobranchia</taxon>
        <taxon>Euthyneura</taxon>
        <taxon>Tectipleura</taxon>
        <taxon>Aplysiida</taxon>
        <taxon>Aplysioidea</taxon>
        <taxon>Aplysiidae</taxon>
        <taxon>Aplysia</taxon>
    </lineage>
</organism>
<evidence type="ECO:0000313" key="3">
    <source>
        <dbReference type="Proteomes" id="UP000694888"/>
    </source>
</evidence>
<protein>
    <submittedName>
        <fullName evidence="4">Uncharacterized protein LOC101850134 isoform X1</fullName>
    </submittedName>
</protein>
<accession>A0ABM0JE13</accession>
<evidence type="ECO:0000313" key="4">
    <source>
        <dbReference type="RefSeq" id="XP_005091549.1"/>
    </source>
</evidence>
<proteinExistence type="predicted"/>
<keyword evidence="3" id="KW-1185">Reference proteome</keyword>
<feature type="transmembrane region" description="Helical" evidence="2">
    <location>
        <begin position="877"/>
        <end position="900"/>
    </location>
</feature>
<dbReference type="GeneID" id="101850134"/>
<keyword evidence="2" id="KW-1133">Transmembrane helix</keyword>
<dbReference type="Proteomes" id="UP000694888">
    <property type="component" value="Unplaced"/>
</dbReference>
<feature type="region of interest" description="Disordered" evidence="1">
    <location>
        <begin position="411"/>
        <end position="441"/>
    </location>
</feature>
<reference evidence="4" key="1">
    <citation type="submission" date="2025-08" db="UniProtKB">
        <authorList>
            <consortium name="RefSeq"/>
        </authorList>
    </citation>
    <scope>IDENTIFICATION</scope>
</reference>
<feature type="region of interest" description="Disordered" evidence="1">
    <location>
        <begin position="720"/>
        <end position="771"/>
    </location>
</feature>
<feature type="region of interest" description="Disordered" evidence="1">
    <location>
        <begin position="360"/>
        <end position="381"/>
    </location>
</feature>
<evidence type="ECO:0000256" key="1">
    <source>
        <dbReference type="SAM" id="MobiDB-lite"/>
    </source>
</evidence>
<gene>
    <name evidence="4" type="primary">LOC101850134</name>
</gene>
<evidence type="ECO:0000256" key="2">
    <source>
        <dbReference type="SAM" id="Phobius"/>
    </source>
</evidence>
<dbReference type="RefSeq" id="XP_005091549.1">
    <property type="nucleotide sequence ID" value="XM_005091492.1"/>
</dbReference>